<dbReference type="Proteomes" id="UP000724874">
    <property type="component" value="Unassembled WGS sequence"/>
</dbReference>
<evidence type="ECO:0000313" key="1">
    <source>
        <dbReference type="EMBL" id="KAF8896919.1"/>
    </source>
</evidence>
<organism evidence="1 2">
    <name type="scientific">Gymnopilus junonius</name>
    <name type="common">Spectacular rustgill mushroom</name>
    <name type="synonym">Gymnopilus spectabilis subsp. junonius</name>
    <dbReference type="NCBI Taxonomy" id="109634"/>
    <lineage>
        <taxon>Eukaryota</taxon>
        <taxon>Fungi</taxon>
        <taxon>Dikarya</taxon>
        <taxon>Basidiomycota</taxon>
        <taxon>Agaricomycotina</taxon>
        <taxon>Agaricomycetes</taxon>
        <taxon>Agaricomycetidae</taxon>
        <taxon>Agaricales</taxon>
        <taxon>Agaricineae</taxon>
        <taxon>Hymenogastraceae</taxon>
        <taxon>Gymnopilus</taxon>
    </lineage>
</organism>
<keyword evidence="2" id="KW-1185">Reference proteome</keyword>
<protein>
    <submittedName>
        <fullName evidence="1">Uncharacterized protein</fullName>
    </submittedName>
</protein>
<comment type="caution">
    <text evidence="1">The sequence shown here is derived from an EMBL/GenBank/DDBJ whole genome shotgun (WGS) entry which is preliminary data.</text>
</comment>
<evidence type="ECO:0000313" key="2">
    <source>
        <dbReference type="Proteomes" id="UP000724874"/>
    </source>
</evidence>
<dbReference type="OrthoDB" id="2788229at2759"/>
<gene>
    <name evidence="1" type="ORF">CPB84DRAFT_1781710</name>
</gene>
<accession>A0A9P5NNQ5</accession>
<reference evidence="1" key="1">
    <citation type="submission" date="2020-11" db="EMBL/GenBank/DDBJ databases">
        <authorList>
            <consortium name="DOE Joint Genome Institute"/>
            <person name="Ahrendt S."/>
            <person name="Riley R."/>
            <person name="Andreopoulos W."/>
            <person name="LaButti K."/>
            <person name="Pangilinan J."/>
            <person name="Ruiz-duenas F.J."/>
            <person name="Barrasa J.M."/>
            <person name="Sanchez-Garcia M."/>
            <person name="Camarero S."/>
            <person name="Miyauchi S."/>
            <person name="Serrano A."/>
            <person name="Linde D."/>
            <person name="Babiker R."/>
            <person name="Drula E."/>
            <person name="Ayuso-Fernandez I."/>
            <person name="Pacheco R."/>
            <person name="Padilla G."/>
            <person name="Ferreira P."/>
            <person name="Barriuso J."/>
            <person name="Kellner H."/>
            <person name="Castanera R."/>
            <person name="Alfaro M."/>
            <person name="Ramirez L."/>
            <person name="Pisabarro A.G."/>
            <person name="Kuo A."/>
            <person name="Tritt A."/>
            <person name="Lipzen A."/>
            <person name="He G."/>
            <person name="Yan M."/>
            <person name="Ng V."/>
            <person name="Cullen D."/>
            <person name="Martin F."/>
            <person name="Rosso M.-N."/>
            <person name="Henrissat B."/>
            <person name="Hibbett D."/>
            <person name="Martinez A.T."/>
            <person name="Grigoriev I.V."/>
        </authorList>
    </citation>
    <scope>NUCLEOTIDE SEQUENCE</scope>
    <source>
        <strain evidence="1">AH 44721</strain>
    </source>
</reference>
<name>A0A9P5NNQ5_GYMJU</name>
<dbReference type="EMBL" id="JADNYJ010000058">
    <property type="protein sequence ID" value="KAF8896919.1"/>
    <property type="molecule type" value="Genomic_DNA"/>
</dbReference>
<proteinExistence type="predicted"/>
<dbReference type="AlphaFoldDB" id="A0A9P5NNQ5"/>
<sequence length="197" mass="21966">MTESKPDPLGSSAPGSSSLEYLHIEEIGRSSDLSLSHCGIDSMHNLSKHFGFLTNLRLCTANLTVINTMYSLRLGGSAHLYFPFNFAPPPLHFLHLQSLTIEAAFTVSTFPDGILINHFSSPLDWIIIIPSPSLELFRHIDADWRRLACCLKLEMFAKLVRMNVQVVDLSDEGLDVLQRCKCFQELSTTIGFVLSTP</sequence>